<dbReference type="AlphaFoldDB" id="A0A1B8Y2V0"/>
<name>A0A1B8Y2V0_XENTR</name>
<evidence type="ECO:0000313" key="2">
    <source>
        <dbReference type="EMBL" id="OCA17231.1"/>
    </source>
</evidence>
<dbReference type="EMBL" id="KV460515">
    <property type="protein sequence ID" value="OCA17231.1"/>
    <property type="molecule type" value="Genomic_DNA"/>
</dbReference>
<gene>
    <name evidence="2" type="ORF">XENTR_v90027355mg</name>
</gene>
<reference evidence="2" key="1">
    <citation type="submission" date="2009-11" db="EMBL/GenBank/DDBJ databases">
        <authorList>
            <consortium name="US DOE Joint Genome Institute (JGI-PGF)"/>
            <person name="Ottilar R."/>
            <person name="Schmutz J."/>
            <person name="Salamov A."/>
            <person name="Cheng J.F."/>
            <person name="Lucas S."/>
            <person name="Pitluck S."/>
            <person name="Gundlach H."/>
            <person name="Guo Y."/>
            <person name="Haberer G."/>
            <person name="Nasrallah J."/>
            <person name="Mayer K.F.X."/>
            <person name="van de Peer Y."/>
            <person name="Weigel D."/>
            <person name="Grigoriev I.V."/>
        </authorList>
    </citation>
    <scope>NUCLEOTIDE SEQUENCE</scope>
    <source>
        <strain evidence="2">Nigerian</strain>
    </source>
</reference>
<protein>
    <submittedName>
        <fullName evidence="2">Uncharacterized protein</fullName>
    </submittedName>
</protein>
<evidence type="ECO:0000256" key="1">
    <source>
        <dbReference type="SAM" id="MobiDB-lite"/>
    </source>
</evidence>
<reference evidence="2" key="3">
    <citation type="submission" date="2016-05" db="EMBL/GenBank/DDBJ databases">
        <title>WGS assembly of Xenopus tropicalis.</title>
        <authorList>
            <person name="Sessions A."/>
            <person name="Jenkins J."/>
            <person name="Mitros T."/>
            <person name="Lyons J.T."/>
            <person name="Dichmann D.S."/>
            <person name="Robert J."/>
            <person name="Harland R.M."/>
            <person name="Rokhsar D.S."/>
        </authorList>
    </citation>
    <scope>NUCLEOTIDE SEQUENCE</scope>
    <source>
        <strain evidence="2">Nigerian</strain>
    </source>
</reference>
<feature type="compositionally biased region" description="Basic and acidic residues" evidence="1">
    <location>
        <begin position="136"/>
        <end position="150"/>
    </location>
</feature>
<reference evidence="2" key="2">
    <citation type="journal article" date="2010" name="Science">
        <title>The genome of the Western clawed frog Xenopus tropicalis.</title>
        <authorList>
            <person name="Hellsten U."/>
            <person name="Harland R.M."/>
            <person name="Gilchrist M.J."/>
            <person name="Hendrix D."/>
            <person name="Jurka J."/>
            <person name="Kapitonov V."/>
            <person name="Ovcharenko I."/>
            <person name="Putnam N.H."/>
            <person name="Shu S."/>
            <person name="Taher L."/>
            <person name="Blitz I.L."/>
            <person name="Blumberg B."/>
            <person name="Dichmann D.S."/>
            <person name="Dubchak I."/>
            <person name="Amaya E."/>
            <person name="Detter J.C."/>
            <person name="Fletcher R."/>
            <person name="Gerhard D.S."/>
            <person name="Goodstein D."/>
            <person name="Graves T."/>
            <person name="Grigoriev I.V."/>
            <person name="Grimwood J."/>
            <person name="Kawashima T."/>
            <person name="Lindquist E."/>
            <person name="Lucas S.M."/>
            <person name="Mead P.E."/>
            <person name="Mitros T."/>
            <person name="Ogino H."/>
            <person name="Ohta Y."/>
            <person name="Poliakov A.V."/>
            <person name="Pollet N."/>
            <person name="Robert J."/>
            <person name="Salamov A."/>
            <person name="Sater A.K."/>
            <person name="Schmutz J."/>
            <person name="Terry A."/>
            <person name="Vize P.D."/>
            <person name="Warren W.C."/>
            <person name="Wells D."/>
            <person name="Wills A."/>
            <person name="Wilson R.K."/>
            <person name="Zimmerman L.B."/>
            <person name="Zorn A.M."/>
            <person name="Grainger R."/>
            <person name="Grammer T."/>
            <person name="Khokha M.K."/>
            <person name="Richardson P.M."/>
            <person name="Rokhsar D.S."/>
        </authorList>
    </citation>
    <scope>NUCLEOTIDE SEQUENCE [LARGE SCALE GENOMIC DNA]</scope>
    <source>
        <strain evidence="2">Nigerian</strain>
    </source>
</reference>
<feature type="compositionally biased region" description="Basic and acidic residues" evidence="1">
    <location>
        <begin position="184"/>
        <end position="194"/>
    </location>
</feature>
<proteinExistence type="predicted"/>
<accession>A0A1B8Y2V0</accession>
<organism evidence="2">
    <name type="scientific">Xenopus tropicalis</name>
    <name type="common">Western clawed frog</name>
    <name type="synonym">Silurana tropicalis</name>
    <dbReference type="NCBI Taxonomy" id="8364"/>
    <lineage>
        <taxon>Eukaryota</taxon>
        <taxon>Metazoa</taxon>
        <taxon>Chordata</taxon>
        <taxon>Craniata</taxon>
        <taxon>Vertebrata</taxon>
        <taxon>Euteleostomi</taxon>
        <taxon>Amphibia</taxon>
        <taxon>Batrachia</taxon>
        <taxon>Anura</taxon>
        <taxon>Pipoidea</taxon>
        <taxon>Pipidae</taxon>
        <taxon>Xenopodinae</taxon>
        <taxon>Xenopus</taxon>
        <taxon>Silurana</taxon>
    </lineage>
</organism>
<sequence>MLQPAASVRFWNLLSPRVPPTACSVGGYKLKVQGVTTKFSKGAQLGVVSARSQIHQPIVIRYCMKSIRKCRERGTKNLGFDWSAKEIKKKPKSELREVPPRILQTTVHYCRARSPVRARMDHSKEILEQSHFQNRRSKESGTRTRTREIMDTAQTHAMPPLPRQHPCDQTQHQPIRNHHQAPRHQRDWITRREE</sequence>
<feature type="region of interest" description="Disordered" evidence="1">
    <location>
        <begin position="122"/>
        <end position="194"/>
    </location>
</feature>